<keyword evidence="3" id="KW-1185">Reference proteome</keyword>
<dbReference type="KEGG" id="nai:NECAME_04375"/>
<sequence length="107" mass="11960">MSDWAQHREGHQGKQRKKKTAEEWSIGSSKSYKQVEENVESQNEINGKVEVANTSLLDSSEVASDSSKAYQEAPLQRNAGDGILDKRRNFQKGDTETNRGSYEGIAK</sequence>
<accession>W2SWJ0</accession>
<evidence type="ECO:0000256" key="1">
    <source>
        <dbReference type="SAM" id="MobiDB-lite"/>
    </source>
</evidence>
<organism evidence="2 3">
    <name type="scientific">Necator americanus</name>
    <name type="common">Human hookworm</name>
    <dbReference type="NCBI Taxonomy" id="51031"/>
    <lineage>
        <taxon>Eukaryota</taxon>
        <taxon>Metazoa</taxon>
        <taxon>Ecdysozoa</taxon>
        <taxon>Nematoda</taxon>
        <taxon>Chromadorea</taxon>
        <taxon>Rhabditida</taxon>
        <taxon>Rhabditina</taxon>
        <taxon>Rhabditomorpha</taxon>
        <taxon>Strongyloidea</taxon>
        <taxon>Ancylostomatidae</taxon>
        <taxon>Bunostominae</taxon>
        <taxon>Necator</taxon>
    </lineage>
</organism>
<name>W2SWJ0_NECAM</name>
<feature type="region of interest" description="Disordered" evidence="1">
    <location>
        <begin position="1"/>
        <end position="46"/>
    </location>
</feature>
<protein>
    <submittedName>
        <fullName evidence="2">Uncharacterized protein</fullName>
    </submittedName>
</protein>
<feature type="region of interest" description="Disordered" evidence="1">
    <location>
        <begin position="59"/>
        <end position="107"/>
    </location>
</feature>
<gene>
    <name evidence="2" type="ORF">NECAME_04375</name>
</gene>
<evidence type="ECO:0000313" key="3">
    <source>
        <dbReference type="Proteomes" id="UP000053676"/>
    </source>
</evidence>
<dbReference type="Proteomes" id="UP000053676">
    <property type="component" value="Unassembled WGS sequence"/>
</dbReference>
<dbReference type="AlphaFoldDB" id="W2SWJ0"/>
<reference evidence="3" key="1">
    <citation type="journal article" date="2014" name="Nat. Genet.">
        <title>Genome of the human hookworm Necator americanus.</title>
        <authorList>
            <person name="Tang Y.T."/>
            <person name="Gao X."/>
            <person name="Rosa B.A."/>
            <person name="Abubucker S."/>
            <person name="Hallsworth-Pepin K."/>
            <person name="Martin J."/>
            <person name="Tyagi R."/>
            <person name="Heizer E."/>
            <person name="Zhang X."/>
            <person name="Bhonagiri-Palsikar V."/>
            <person name="Minx P."/>
            <person name="Warren W.C."/>
            <person name="Wang Q."/>
            <person name="Zhan B."/>
            <person name="Hotez P.J."/>
            <person name="Sternberg P.W."/>
            <person name="Dougall A."/>
            <person name="Gaze S.T."/>
            <person name="Mulvenna J."/>
            <person name="Sotillo J."/>
            <person name="Ranganathan S."/>
            <person name="Rabelo E.M."/>
            <person name="Wilson R.K."/>
            <person name="Felgner P.L."/>
            <person name="Bethony J."/>
            <person name="Hawdon J.M."/>
            <person name="Gasser R.B."/>
            <person name="Loukas A."/>
            <person name="Mitreva M."/>
        </authorList>
    </citation>
    <scope>NUCLEOTIDE SEQUENCE [LARGE SCALE GENOMIC DNA]</scope>
</reference>
<feature type="compositionally biased region" description="Basic and acidic residues" evidence="1">
    <location>
        <begin position="1"/>
        <end position="12"/>
    </location>
</feature>
<feature type="compositionally biased region" description="Basic and acidic residues" evidence="1">
    <location>
        <begin position="83"/>
        <end position="97"/>
    </location>
</feature>
<proteinExistence type="predicted"/>
<dbReference type="EMBL" id="KI662023">
    <property type="protein sequence ID" value="ETN73067.1"/>
    <property type="molecule type" value="Genomic_DNA"/>
</dbReference>
<feature type="compositionally biased region" description="Polar residues" evidence="1">
    <location>
        <begin position="59"/>
        <end position="69"/>
    </location>
</feature>
<evidence type="ECO:0000313" key="2">
    <source>
        <dbReference type="EMBL" id="ETN73067.1"/>
    </source>
</evidence>